<accession>A0AB40A9Y8</accession>
<keyword evidence="4 11" id="KW-0732">Signal</keyword>
<comment type="similarity">
    <text evidence="2">Belongs to the quiescin-sulfhydryl oxidase (QSOX) family.</text>
</comment>
<dbReference type="Gene3D" id="1.20.120.310">
    <property type="entry name" value="ERV/ALR sulfhydryl oxidase domain"/>
    <property type="match status" value="1"/>
</dbReference>
<comment type="cofactor">
    <cofactor evidence="1 10">
        <name>FAD</name>
        <dbReference type="ChEBI" id="CHEBI:57692"/>
    </cofactor>
</comment>
<evidence type="ECO:0000256" key="10">
    <source>
        <dbReference type="RuleBase" id="RU371123"/>
    </source>
</evidence>
<dbReference type="SUPFAM" id="SSF69000">
    <property type="entry name" value="FAD-dependent thiol oxidase"/>
    <property type="match status" value="1"/>
</dbReference>
<dbReference type="InterPro" id="IPR017905">
    <property type="entry name" value="ERV/ALR_sulphydryl_oxidase"/>
</dbReference>
<dbReference type="Pfam" id="PF00085">
    <property type="entry name" value="Thioredoxin"/>
    <property type="match status" value="1"/>
</dbReference>
<dbReference type="GO" id="GO:0000139">
    <property type="term" value="C:Golgi membrane"/>
    <property type="evidence" value="ECO:0007669"/>
    <property type="project" value="TreeGrafter"/>
</dbReference>
<evidence type="ECO:0000256" key="2">
    <source>
        <dbReference type="ARBA" id="ARBA00006041"/>
    </source>
</evidence>
<dbReference type="InterPro" id="IPR042568">
    <property type="entry name" value="QSOX_FAD-bd_sf"/>
</dbReference>
<dbReference type="SUPFAM" id="SSF52833">
    <property type="entry name" value="Thioredoxin-like"/>
    <property type="match status" value="1"/>
</dbReference>
<dbReference type="GO" id="GO:0006457">
    <property type="term" value="P:protein folding"/>
    <property type="evidence" value="ECO:0007669"/>
    <property type="project" value="TreeGrafter"/>
</dbReference>
<evidence type="ECO:0000256" key="5">
    <source>
        <dbReference type="ARBA" id="ARBA00022827"/>
    </source>
</evidence>
<dbReference type="PANTHER" id="PTHR22897">
    <property type="entry name" value="QUIESCIN Q6-RELATED SULFHYDRYL OXIDASE"/>
    <property type="match status" value="1"/>
</dbReference>
<proteinExistence type="inferred from homology"/>
<keyword evidence="8" id="KW-0325">Glycoprotein</keyword>
<feature type="domain" description="ERV/ALR sulfhydryl oxidase" evidence="12">
    <location>
        <begin position="414"/>
        <end position="513"/>
    </location>
</feature>
<dbReference type="PROSITE" id="PS51324">
    <property type="entry name" value="ERV_ALR"/>
    <property type="match status" value="1"/>
</dbReference>
<keyword evidence="3 10" id="KW-0285">Flavoprotein</keyword>
<evidence type="ECO:0000256" key="8">
    <source>
        <dbReference type="ARBA" id="ARBA00023180"/>
    </source>
</evidence>
<dbReference type="Gene3D" id="1.20.120.1960">
    <property type="entry name" value="QSOX sulfhydryl oxidase domain"/>
    <property type="match status" value="1"/>
</dbReference>
<dbReference type="InterPro" id="IPR013766">
    <property type="entry name" value="Thioredoxin_domain"/>
</dbReference>
<dbReference type="RefSeq" id="XP_036674372.3">
    <property type="nucleotide sequence ID" value="XM_036818477.3"/>
</dbReference>
<feature type="signal peptide" evidence="11">
    <location>
        <begin position="1"/>
        <end position="24"/>
    </location>
</feature>
<reference evidence="14" key="1">
    <citation type="submission" date="2025-08" db="UniProtKB">
        <authorList>
            <consortium name="RefSeq"/>
        </authorList>
    </citation>
    <scope>IDENTIFICATION</scope>
</reference>
<evidence type="ECO:0000259" key="12">
    <source>
        <dbReference type="PROSITE" id="PS51324"/>
    </source>
</evidence>
<dbReference type="GO" id="GO:0003756">
    <property type="term" value="F:protein disulfide isomerase activity"/>
    <property type="evidence" value="ECO:0007669"/>
    <property type="project" value="TreeGrafter"/>
</dbReference>
<keyword evidence="7" id="KW-1015">Disulfide bond</keyword>
<keyword evidence="13" id="KW-1185">Reference proteome</keyword>
<dbReference type="Pfam" id="PF04777">
    <property type="entry name" value="Evr1_Alr"/>
    <property type="match status" value="1"/>
</dbReference>
<evidence type="ECO:0000256" key="9">
    <source>
        <dbReference type="ARBA" id="ARBA00048864"/>
    </source>
</evidence>
<dbReference type="InterPro" id="IPR039798">
    <property type="entry name" value="Sulfhydryl_oxidase"/>
</dbReference>
<comment type="catalytic activity">
    <reaction evidence="9 10">
        <text>2 R'C(R)SH + O2 = R'C(R)S-S(R)CR' + H2O2</text>
        <dbReference type="Rhea" id="RHEA:17357"/>
        <dbReference type="ChEBI" id="CHEBI:15379"/>
        <dbReference type="ChEBI" id="CHEBI:16240"/>
        <dbReference type="ChEBI" id="CHEBI:16520"/>
        <dbReference type="ChEBI" id="CHEBI:17412"/>
        <dbReference type="EC" id="1.8.3.2"/>
    </reaction>
</comment>
<dbReference type="GO" id="GO:0005615">
    <property type="term" value="C:extracellular space"/>
    <property type="evidence" value="ECO:0007669"/>
    <property type="project" value="TreeGrafter"/>
</dbReference>
<dbReference type="GO" id="GO:0016971">
    <property type="term" value="F:flavin-dependent sulfhydryl oxidase activity"/>
    <property type="evidence" value="ECO:0007669"/>
    <property type="project" value="InterPro"/>
</dbReference>
<dbReference type="InterPro" id="IPR036774">
    <property type="entry name" value="ERV/ALR_sulphydryl_oxid_sf"/>
</dbReference>
<evidence type="ECO:0000256" key="4">
    <source>
        <dbReference type="ARBA" id="ARBA00022729"/>
    </source>
</evidence>
<organism evidence="13 14">
    <name type="scientific">Drosophila suzukii</name>
    <name type="common">Spotted-wing drosophila fruit fly</name>
    <dbReference type="NCBI Taxonomy" id="28584"/>
    <lineage>
        <taxon>Eukaryota</taxon>
        <taxon>Metazoa</taxon>
        <taxon>Ecdysozoa</taxon>
        <taxon>Arthropoda</taxon>
        <taxon>Hexapoda</taxon>
        <taxon>Insecta</taxon>
        <taxon>Pterygota</taxon>
        <taxon>Neoptera</taxon>
        <taxon>Endopterygota</taxon>
        <taxon>Diptera</taxon>
        <taxon>Brachycera</taxon>
        <taxon>Muscomorpha</taxon>
        <taxon>Ephydroidea</taxon>
        <taxon>Drosophilidae</taxon>
        <taxon>Drosophila</taxon>
        <taxon>Sophophora</taxon>
    </lineage>
</organism>
<evidence type="ECO:0000256" key="6">
    <source>
        <dbReference type="ARBA" id="ARBA00023002"/>
    </source>
</evidence>
<dbReference type="InterPro" id="IPR040986">
    <property type="entry name" value="QSOX_FAD-bd_dom"/>
</dbReference>
<dbReference type="GeneID" id="108007844"/>
<dbReference type="InterPro" id="IPR036249">
    <property type="entry name" value="Thioredoxin-like_sf"/>
</dbReference>
<dbReference type="Gene3D" id="3.40.30.10">
    <property type="entry name" value="Glutaredoxin"/>
    <property type="match status" value="2"/>
</dbReference>
<dbReference type="PANTHER" id="PTHR22897:SF8">
    <property type="entry name" value="SULFHYDRYL OXIDASE"/>
    <property type="match status" value="1"/>
</dbReference>
<evidence type="ECO:0000313" key="14">
    <source>
        <dbReference type="RefSeq" id="XP_036674372.3"/>
    </source>
</evidence>
<dbReference type="EC" id="1.8.3.2" evidence="10"/>
<dbReference type="Proteomes" id="UP001652628">
    <property type="component" value="Chromosome 3"/>
</dbReference>
<gene>
    <name evidence="14" type="primary">Qsox4</name>
</gene>
<dbReference type="Pfam" id="PF18371">
    <property type="entry name" value="FAD_SOX"/>
    <property type="match status" value="1"/>
</dbReference>
<keyword evidence="5 10" id="KW-0274">FAD</keyword>
<keyword evidence="6 10" id="KW-0560">Oxidoreductase</keyword>
<evidence type="ECO:0000256" key="11">
    <source>
        <dbReference type="SAM" id="SignalP"/>
    </source>
</evidence>
<feature type="chain" id="PRO_5046843428" description="Sulfhydryl oxidase" evidence="11">
    <location>
        <begin position="25"/>
        <end position="566"/>
    </location>
</feature>
<evidence type="ECO:0000313" key="13">
    <source>
        <dbReference type="Proteomes" id="UP001652628"/>
    </source>
</evidence>
<name>A0AB40A9Y8_DROSZ</name>
<evidence type="ECO:0000256" key="3">
    <source>
        <dbReference type="ARBA" id="ARBA00022630"/>
    </source>
</evidence>
<dbReference type="AlphaFoldDB" id="A0AB40A9Y8"/>
<protein>
    <recommendedName>
        <fullName evidence="10">Sulfhydryl oxidase</fullName>
        <ecNumber evidence="10">1.8.3.2</ecNumber>
    </recommendedName>
</protein>
<evidence type="ECO:0000256" key="1">
    <source>
        <dbReference type="ARBA" id="ARBA00001974"/>
    </source>
</evidence>
<evidence type="ECO:0000256" key="7">
    <source>
        <dbReference type="ARBA" id="ARBA00023157"/>
    </source>
</evidence>
<sequence>MNRYLYYSPAISLLLCTLLFPGLSQFLYNPDDNVEQLDFASFESGLSEPTTGKLVKFFNGFCKDSQHFMPAFRKLSRKLYKWKRILKVHVFDCAKDENLKICRSFIIRSTPTLRFFPTAYHRDPEDLGTEISSRNVKEIESELALYLAELKYFKLFSREDNVKDIFRDHEHVKYIAMVFQMCLFNFMPHFETGNSMEEKQASLDDCNKDNPIVATIGRNTLLELLPYNEIAVRVFDDHQVYTKFNISPVPNLIVILNRNIKPLFLTPEVDTSEAYVAAIRQFLEFSDFKPHKPLLKTLPTNITEALRYEIFKQHKNRPQQIYRADLERAVDQILKVELPKTSNFVGKRLSVVNNFLRQLYYLSPLKPEAKEKLNNLYNSMKIKSRVSGVKFKELVLKALKNYTFDGKQYVGCIASRSFLRGFNCSFWALFHYLTVESESFHAGAVVQVFNGFVKFFMDCNDCRNNLREFKKIRPLSDVTQIDQEILWLWEAHNYINKQLAGGSSEDPKFPKIQFPSERDCPSCRDNQSEWRTDEVLKYLKSIYSLKNLSWFGMASDSAYTYSDFEK</sequence>